<comment type="caution">
    <text evidence="1">The sequence shown here is derived from an EMBL/GenBank/DDBJ whole genome shotgun (WGS) entry which is preliminary data.</text>
</comment>
<dbReference type="Proteomes" id="UP000295399">
    <property type="component" value="Unassembled WGS sequence"/>
</dbReference>
<name>A0A4R2PC78_RHOSA</name>
<dbReference type="SUPFAM" id="SSF55486">
    <property type="entry name" value="Metalloproteases ('zincins'), catalytic domain"/>
    <property type="match status" value="1"/>
</dbReference>
<dbReference type="OrthoDB" id="7876310at2"/>
<dbReference type="EMBL" id="SLXO01000010">
    <property type="protein sequence ID" value="TCP32008.1"/>
    <property type="molecule type" value="Genomic_DNA"/>
</dbReference>
<sequence length="573" mass="58378">MTHAHHHHHHEGEDGLDLAGLLAGAALPYMGTELPSDAFGFKASQQGFDFTVAIVDQVGGTAASILTLFETITEKALEAWGHFLNGFGNANLDVQVNVGGTNAVASAGPGSIFFDGNFVDRNGSGSFDAGDIGTVIAGSLLELQTGTDFNGSTPDIIVNVNEQLINGGQFFFDPELDDPVPSNQIDFYSVILHELGHGLGFLGLANSVPVASSLPSGNFLGFGTITAATQYDLFIDDSSGVPLFTGPNSVALYGGGVPLEYTTGSGGSDISHFLGNTGNSFGTPVDLRLSLMNPFVIQGDRADIGATELALFADIGHSVTNINQAPFINILDGLPASAVPTVSVSGLAGTGAGSLDIGIVLSSAPPFSTVSSSVGLDLATSAGTNLDGRVLFQPGDTSETVTLSFTEVFGVSSVAQGQSVTASIDVTLFNPAQAVLAGAQIGAQQTDTVTIDLILQGGPGGSQTVSVVPSGSVLLGGDPIAGLMGGAPSGNRLDDIYVSAGLFADDGFAFETDPILVSGSDWADARGLDLRSLAGRAEPDGFEALGTERAPLIWANDLGLTNDLEFGSTGDVF</sequence>
<dbReference type="RefSeq" id="WP_132709226.1">
    <property type="nucleotide sequence ID" value="NZ_JACIGF010000010.1"/>
</dbReference>
<gene>
    <name evidence="1" type="ORF">EV659_11088</name>
</gene>
<proteinExistence type="predicted"/>
<organism evidence="1 2">
    <name type="scientific">Rhodothalassium salexigens DSM 2132</name>
    <dbReference type="NCBI Taxonomy" id="1188247"/>
    <lineage>
        <taxon>Bacteria</taxon>
        <taxon>Pseudomonadati</taxon>
        <taxon>Pseudomonadota</taxon>
        <taxon>Alphaproteobacteria</taxon>
        <taxon>Rhodothalassiales</taxon>
        <taxon>Rhodothalassiaceae</taxon>
        <taxon>Rhodothalassium</taxon>
    </lineage>
</organism>
<protein>
    <submittedName>
        <fullName evidence="1">Uncharacterized protein</fullName>
    </submittedName>
</protein>
<accession>A0A4R2PC78</accession>
<dbReference type="InParanoid" id="A0A4R2PC78"/>
<keyword evidence="2" id="KW-1185">Reference proteome</keyword>
<reference evidence="1 2" key="1">
    <citation type="submission" date="2019-03" db="EMBL/GenBank/DDBJ databases">
        <title>Genomic Encyclopedia of Type Strains, Phase IV (KMG-IV): sequencing the most valuable type-strain genomes for metagenomic binning, comparative biology and taxonomic classification.</title>
        <authorList>
            <person name="Goeker M."/>
        </authorList>
    </citation>
    <scope>NUCLEOTIDE SEQUENCE [LARGE SCALE GENOMIC DNA]</scope>
    <source>
        <strain evidence="1 2">DSM 2132</strain>
    </source>
</reference>
<evidence type="ECO:0000313" key="2">
    <source>
        <dbReference type="Proteomes" id="UP000295399"/>
    </source>
</evidence>
<dbReference type="AlphaFoldDB" id="A0A4R2PC78"/>
<evidence type="ECO:0000313" key="1">
    <source>
        <dbReference type="EMBL" id="TCP32008.1"/>
    </source>
</evidence>